<feature type="domain" description="RRM" evidence="16">
    <location>
        <begin position="240"/>
        <end position="317"/>
    </location>
</feature>
<dbReference type="GO" id="GO:0070150">
    <property type="term" value="P:mitochondrial glycyl-tRNA aminoacylation"/>
    <property type="evidence" value="ECO:0007669"/>
    <property type="project" value="TreeGrafter"/>
</dbReference>
<keyword evidence="5" id="KW-0963">Cytoplasm</keyword>
<dbReference type="NCBIfam" id="NF003211">
    <property type="entry name" value="PRK04173.1"/>
    <property type="match status" value="1"/>
</dbReference>
<feature type="compositionally biased region" description="Polar residues" evidence="15">
    <location>
        <begin position="91"/>
        <end position="109"/>
    </location>
</feature>
<evidence type="ECO:0000259" key="16">
    <source>
        <dbReference type="PROSITE" id="PS50102"/>
    </source>
</evidence>
<dbReference type="SUPFAM" id="SSF55681">
    <property type="entry name" value="Class II aaRS and biotin synthetases"/>
    <property type="match status" value="1"/>
</dbReference>
<comment type="similarity">
    <text evidence="2">Belongs to the class-II aminoacyl-tRNA synthetase family.</text>
</comment>
<dbReference type="InterPro" id="IPR036621">
    <property type="entry name" value="Anticodon-bd_dom_sf"/>
</dbReference>
<dbReference type="PRINTS" id="PR01043">
    <property type="entry name" value="TRNASYNTHGLY"/>
</dbReference>
<dbReference type="SUPFAM" id="SSF52954">
    <property type="entry name" value="Class II aaRS ABD-related"/>
    <property type="match status" value="1"/>
</dbReference>
<evidence type="ECO:0000256" key="8">
    <source>
        <dbReference type="ARBA" id="ARBA00022741"/>
    </source>
</evidence>
<dbReference type="Pfam" id="PF03129">
    <property type="entry name" value="HGTP_anticodon"/>
    <property type="match status" value="1"/>
</dbReference>
<protein>
    <recommendedName>
        <fullName evidence="4">glycine--tRNA ligase</fullName>
        <ecNumber evidence="4">6.1.1.14</ecNumber>
    </recommendedName>
    <alternativeName>
        <fullName evidence="12">Diadenosine tetraphosphate synthetase</fullName>
    </alternativeName>
</protein>
<dbReference type="FunFam" id="3.30.720.200:FF:000001">
    <property type="entry name" value="Glycine--tRNA ligase 2"/>
    <property type="match status" value="1"/>
</dbReference>
<dbReference type="Proteomes" id="UP000078561">
    <property type="component" value="Unassembled WGS sequence"/>
</dbReference>
<feature type="region of interest" description="Disordered" evidence="15">
    <location>
        <begin position="43"/>
        <end position="120"/>
    </location>
</feature>
<dbReference type="PROSITE" id="PS50102">
    <property type="entry name" value="RRM"/>
    <property type="match status" value="2"/>
</dbReference>
<evidence type="ECO:0000256" key="11">
    <source>
        <dbReference type="ARBA" id="ARBA00023146"/>
    </source>
</evidence>
<dbReference type="Pfam" id="PF00587">
    <property type="entry name" value="tRNA-synt_2b"/>
    <property type="match status" value="1"/>
</dbReference>
<dbReference type="FunFam" id="3.30.930.10:FF:000010">
    <property type="entry name" value="Glycyl-tRNA synthetase 1"/>
    <property type="match status" value="1"/>
</dbReference>
<keyword evidence="19" id="KW-1185">Reference proteome</keyword>
<dbReference type="PANTHER" id="PTHR10745">
    <property type="entry name" value="GLYCYL-TRNA SYNTHETASE/DNA POLYMERASE SUBUNIT GAMMA-2"/>
    <property type="match status" value="1"/>
</dbReference>
<dbReference type="GO" id="GO:0003723">
    <property type="term" value="F:RNA binding"/>
    <property type="evidence" value="ECO:0007669"/>
    <property type="project" value="UniProtKB-UniRule"/>
</dbReference>
<keyword evidence="7" id="KW-0808">Transferase</keyword>
<dbReference type="FunFam" id="3.30.930.10:FF:000158">
    <property type="entry name" value="Glycyl-tRNA synthetase"/>
    <property type="match status" value="1"/>
</dbReference>
<evidence type="ECO:0000256" key="5">
    <source>
        <dbReference type="ARBA" id="ARBA00022490"/>
    </source>
</evidence>
<evidence type="ECO:0000256" key="7">
    <source>
        <dbReference type="ARBA" id="ARBA00022679"/>
    </source>
</evidence>
<dbReference type="GO" id="GO:0005739">
    <property type="term" value="C:mitochondrion"/>
    <property type="evidence" value="ECO:0007669"/>
    <property type="project" value="TreeGrafter"/>
</dbReference>
<evidence type="ECO:0000256" key="1">
    <source>
        <dbReference type="ARBA" id="ARBA00004496"/>
    </source>
</evidence>
<dbReference type="Gene3D" id="3.30.40.230">
    <property type="match status" value="1"/>
</dbReference>
<gene>
    <name evidence="18" type="primary">ABSGL_15018.1 scaffold 15162</name>
</gene>
<feature type="compositionally biased region" description="Polar residues" evidence="15">
    <location>
        <begin position="45"/>
        <end position="56"/>
    </location>
</feature>
<feature type="compositionally biased region" description="Pro residues" evidence="15">
    <location>
        <begin position="80"/>
        <end position="90"/>
    </location>
</feature>
<dbReference type="SMART" id="SM00360">
    <property type="entry name" value="RRM"/>
    <property type="match status" value="2"/>
</dbReference>
<dbReference type="InterPro" id="IPR033731">
    <property type="entry name" value="GlyRS-like_core"/>
</dbReference>
<keyword evidence="11" id="KW-0030">Aminoacyl-tRNA synthetase</keyword>
<accession>A0A168T223</accession>
<dbReference type="InterPro" id="IPR004154">
    <property type="entry name" value="Anticodon-bd"/>
</dbReference>
<keyword evidence="14" id="KW-0694">RNA-binding</keyword>
<dbReference type="Pfam" id="PF00076">
    <property type="entry name" value="RRM_1"/>
    <property type="match status" value="2"/>
</dbReference>
<comment type="subcellular location">
    <subcellularLocation>
        <location evidence="1">Cytoplasm</location>
    </subcellularLocation>
</comment>
<dbReference type="CDD" id="cd00858">
    <property type="entry name" value="GlyRS_anticodon"/>
    <property type="match status" value="1"/>
</dbReference>
<dbReference type="InParanoid" id="A0A168T223"/>
<dbReference type="InterPro" id="IPR000504">
    <property type="entry name" value="RRM_dom"/>
</dbReference>
<keyword evidence="9" id="KW-0067">ATP-binding</keyword>
<evidence type="ECO:0000256" key="6">
    <source>
        <dbReference type="ARBA" id="ARBA00022598"/>
    </source>
</evidence>
<keyword evidence="8" id="KW-0547">Nucleotide-binding</keyword>
<evidence type="ECO:0000256" key="10">
    <source>
        <dbReference type="ARBA" id="ARBA00022917"/>
    </source>
</evidence>
<dbReference type="GO" id="GO:0005524">
    <property type="term" value="F:ATP binding"/>
    <property type="evidence" value="ECO:0007669"/>
    <property type="project" value="UniProtKB-KW"/>
</dbReference>
<dbReference type="InterPro" id="IPR002315">
    <property type="entry name" value="tRNA-synt_gly"/>
</dbReference>
<dbReference type="InterPro" id="IPR045864">
    <property type="entry name" value="aa-tRNA-synth_II/BPL/LPL"/>
</dbReference>
<evidence type="ECO:0000256" key="9">
    <source>
        <dbReference type="ARBA" id="ARBA00022840"/>
    </source>
</evidence>
<dbReference type="EC" id="6.1.1.14" evidence="4"/>
<proteinExistence type="inferred from homology"/>
<dbReference type="CDD" id="cd00774">
    <property type="entry name" value="GlyRS-like_core"/>
    <property type="match status" value="1"/>
</dbReference>
<dbReference type="SUPFAM" id="SSF54928">
    <property type="entry name" value="RNA-binding domain, RBD"/>
    <property type="match status" value="2"/>
</dbReference>
<dbReference type="PROSITE" id="PS50862">
    <property type="entry name" value="AA_TRNA_LIGASE_II"/>
    <property type="match status" value="1"/>
</dbReference>
<evidence type="ECO:0000256" key="3">
    <source>
        <dbReference type="ARBA" id="ARBA00011738"/>
    </source>
</evidence>
<evidence type="ECO:0000256" key="13">
    <source>
        <dbReference type="ARBA" id="ARBA00051967"/>
    </source>
</evidence>
<evidence type="ECO:0000313" key="19">
    <source>
        <dbReference type="Proteomes" id="UP000078561"/>
    </source>
</evidence>
<dbReference type="FunCoup" id="A0A168T223">
    <property type="interactions" value="958"/>
</dbReference>
<comment type="subunit">
    <text evidence="3">Homodimer.</text>
</comment>
<name>A0A168T223_ABSGL</name>
<evidence type="ECO:0000256" key="12">
    <source>
        <dbReference type="ARBA" id="ARBA00030057"/>
    </source>
</evidence>
<dbReference type="InterPro" id="IPR002314">
    <property type="entry name" value="aa-tRNA-synt_IIb"/>
</dbReference>
<organism evidence="18">
    <name type="scientific">Absidia glauca</name>
    <name type="common">Pin mould</name>
    <dbReference type="NCBI Taxonomy" id="4829"/>
    <lineage>
        <taxon>Eukaryota</taxon>
        <taxon>Fungi</taxon>
        <taxon>Fungi incertae sedis</taxon>
        <taxon>Mucoromycota</taxon>
        <taxon>Mucoromycotina</taxon>
        <taxon>Mucoromycetes</taxon>
        <taxon>Mucorales</taxon>
        <taxon>Cunninghamellaceae</taxon>
        <taxon>Absidia</taxon>
    </lineage>
</organism>
<keyword evidence="10" id="KW-0648">Protein biosynthesis</keyword>
<keyword evidence="6" id="KW-0436">Ligase</keyword>
<dbReference type="Gene3D" id="3.30.930.10">
    <property type="entry name" value="Bira Bifunctional Protein, Domain 2"/>
    <property type="match status" value="1"/>
</dbReference>
<dbReference type="PANTHER" id="PTHR10745:SF0">
    <property type="entry name" value="GLYCINE--TRNA LIGASE"/>
    <property type="match status" value="1"/>
</dbReference>
<evidence type="ECO:0000259" key="17">
    <source>
        <dbReference type="PROSITE" id="PS50862"/>
    </source>
</evidence>
<dbReference type="InterPro" id="IPR006195">
    <property type="entry name" value="aa-tRNA-synth_II"/>
</dbReference>
<comment type="catalytic activity">
    <reaction evidence="13">
        <text>2 ATP + H(+) = P(1),P(4)-bis(5'-adenosyl) tetraphosphate + diphosphate</text>
        <dbReference type="Rhea" id="RHEA:34935"/>
        <dbReference type="ChEBI" id="CHEBI:15378"/>
        <dbReference type="ChEBI" id="CHEBI:30616"/>
        <dbReference type="ChEBI" id="CHEBI:33019"/>
        <dbReference type="ChEBI" id="CHEBI:58141"/>
    </reaction>
</comment>
<feature type="domain" description="Aminoacyl-transfer RNA synthetases class-II family profile" evidence="17">
    <location>
        <begin position="693"/>
        <end position="1072"/>
    </location>
</feature>
<dbReference type="Gene3D" id="3.30.720.200">
    <property type="match status" value="1"/>
</dbReference>
<reference evidence="18" key="1">
    <citation type="submission" date="2016-04" db="EMBL/GenBank/DDBJ databases">
        <authorList>
            <person name="Evans L.H."/>
            <person name="Alamgir A."/>
            <person name="Owens N."/>
            <person name="Weber N.D."/>
            <person name="Virtaneva K."/>
            <person name="Barbian K."/>
            <person name="Babar A."/>
            <person name="Rosenke K."/>
        </authorList>
    </citation>
    <scope>NUCLEOTIDE SEQUENCE [LARGE SCALE GENOMIC DNA]</scope>
    <source>
        <strain evidence="18">CBS 101.48</strain>
    </source>
</reference>
<dbReference type="Gene3D" id="3.40.50.800">
    <property type="entry name" value="Anticodon-binding domain"/>
    <property type="match status" value="1"/>
</dbReference>
<dbReference type="OrthoDB" id="57698at2759"/>
<evidence type="ECO:0000256" key="4">
    <source>
        <dbReference type="ARBA" id="ARBA00012829"/>
    </source>
</evidence>
<evidence type="ECO:0000256" key="14">
    <source>
        <dbReference type="PROSITE-ProRule" id="PRU00176"/>
    </source>
</evidence>
<dbReference type="AlphaFoldDB" id="A0A168T223"/>
<evidence type="ECO:0000256" key="15">
    <source>
        <dbReference type="SAM" id="MobiDB-lite"/>
    </source>
</evidence>
<sequence>MITLTFFYQQQHLAPVNRTLVDITSKANKIHTYLHSHMQGDDLESNTATLTSNDNGGLTKPRNLGTPSAPMKETTLSPAKVPPVIFPPSKPTTAVQDHGQKPTSRNSTAPIEHHDDKPAPTARVRQLFVGNVPFRMRWQDLKDLFRTAGQVLRADLALGPDRRSKGYGTVLFATVEDAQAAIDLLHNTKWHGRTLEVREDRGYVEQPFQKKGALTKSSLRTEQQGVAKMTDDSEVTPPGRQLFVGNLPFHCQWQDIKDLFRGAGKVIRADVAQEPGGKSRGFGIVQFATIEDAKKAIDMFDRFEYHGRRLRVHYDKYVSGLPQYYQQQYHHTYNGLLLQQPTTGFGNMEFAQAPDSSVIESLTQTYGSNITTDGYAAFSLSKSAYVPNPSDVVYSPSIDANQAQGTNYLEPFSTAPPPSLFPSQQPADQGHLLYSHHRPPYDMTSSPYVEFYAPPTTSVTPPHHLNQHHPQAMTGTYDYQRMNQPPASDTANGLMDSETALASGFFMQPAYQWPPSQEKQEVPSSHATTAQQLTTHYQQGTFYEQYPFYLQQPYPQLIVKRFFYAPAFEIYGGVAGLFDYGPTGCALMNNIISVWRNHFVLEEEMLELDTTIMTPHEVLKTSGHVDKFADWMCKDLKNGEIFRADHVVEAVLEARLQGDMQARAAKNGTEAEVAVEKKDPKKKKKKGAVTVVELADAVRKQYEETLAQIDNYSGEELAAIMKKFDIRSPETGNELSVPQEFNLMFDSNIGPTGQLKGYLRPETAQGQFLNFKRLLEFNNDKMPFASAQVGRSFRNEISPRSGLLRVREFTMAEIEHFVDPEDKDHPHFADVKDVSITLLAKEVQLSGKTDTQEITVGEAVEKKIIDNQTLGYFIARIYLFLTKIGIKRERLRFRQHMDNEMAHYATDCWDAEIHTSYGWIECVGCADRSAYDLTVHARRTKEKLVVRQQLETPRVIEQWQVEINKKTFGPKYKKNAKAVEEALLSYTDACYEKLQKDLETDGKSTVEVDGASYEVSKDDVTVARGTVTQHIREYTPNVIEPSFGIGRILYSLLEHSWWVRDGDESRNVLSFPTVVAPFKCCLLPLSGNACFDPFVKKYSRQLRQNAISTRTDDSKASIGRRYARNDELGIPFAITVDFQTVEDDTVTLRQRDSTEQIRDTFENILKILKESNVEL</sequence>
<dbReference type="FunFam" id="3.40.50.800:FF:000004">
    <property type="entry name" value="Glycine--tRNA ligase 2"/>
    <property type="match status" value="1"/>
</dbReference>
<dbReference type="InterPro" id="IPR035979">
    <property type="entry name" value="RBD_domain_sf"/>
</dbReference>
<dbReference type="Gene3D" id="3.30.70.330">
    <property type="match status" value="2"/>
</dbReference>
<dbReference type="STRING" id="4829.A0A168T223"/>
<dbReference type="InterPro" id="IPR027031">
    <property type="entry name" value="Gly-tRNA_synthase/POLG2"/>
</dbReference>
<dbReference type="NCBIfam" id="TIGR00389">
    <property type="entry name" value="glyS_dimeric"/>
    <property type="match status" value="1"/>
</dbReference>
<dbReference type="GO" id="GO:0016740">
    <property type="term" value="F:transferase activity"/>
    <property type="evidence" value="ECO:0007669"/>
    <property type="project" value="UniProtKB-KW"/>
</dbReference>
<dbReference type="EMBL" id="LT555008">
    <property type="protein sequence ID" value="SAM09342.1"/>
    <property type="molecule type" value="Genomic_DNA"/>
</dbReference>
<dbReference type="GO" id="GO:0004820">
    <property type="term" value="F:glycine-tRNA ligase activity"/>
    <property type="evidence" value="ECO:0007669"/>
    <property type="project" value="UniProtKB-EC"/>
</dbReference>
<dbReference type="InterPro" id="IPR012677">
    <property type="entry name" value="Nucleotide-bd_a/b_plait_sf"/>
</dbReference>
<feature type="domain" description="RRM" evidence="16">
    <location>
        <begin position="125"/>
        <end position="202"/>
    </location>
</feature>
<evidence type="ECO:0000313" key="18">
    <source>
        <dbReference type="EMBL" id="SAM09342.1"/>
    </source>
</evidence>
<evidence type="ECO:0000256" key="2">
    <source>
        <dbReference type="ARBA" id="ARBA00008226"/>
    </source>
</evidence>